<keyword evidence="1" id="KW-0472">Membrane</keyword>
<feature type="transmembrane region" description="Helical" evidence="1">
    <location>
        <begin position="109"/>
        <end position="130"/>
    </location>
</feature>
<comment type="caution">
    <text evidence="2">The sequence shown here is derived from an EMBL/GenBank/DDBJ whole genome shotgun (WGS) entry which is preliminary data.</text>
</comment>
<evidence type="ECO:0000256" key="1">
    <source>
        <dbReference type="SAM" id="Phobius"/>
    </source>
</evidence>
<protein>
    <submittedName>
        <fullName evidence="2">Uncharacterized protein</fullName>
    </submittedName>
</protein>
<evidence type="ECO:0000313" key="2">
    <source>
        <dbReference type="EMBL" id="KII63124.1"/>
    </source>
</evidence>
<dbReference type="Proteomes" id="UP000031668">
    <property type="component" value="Unassembled WGS sequence"/>
</dbReference>
<keyword evidence="1" id="KW-1133">Transmembrane helix</keyword>
<keyword evidence="1" id="KW-0812">Transmembrane</keyword>
<keyword evidence="3" id="KW-1185">Reference proteome</keyword>
<evidence type="ECO:0000313" key="3">
    <source>
        <dbReference type="Proteomes" id="UP000031668"/>
    </source>
</evidence>
<feature type="transmembrane region" description="Helical" evidence="1">
    <location>
        <begin position="28"/>
        <end position="46"/>
    </location>
</feature>
<gene>
    <name evidence="2" type="ORF">RF11_01874</name>
</gene>
<name>A0A0C2MFJ5_THEKT</name>
<accession>A0A0C2MFJ5</accession>
<reference evidence="2 3" key="1">
    <citation type="journal article" date="2014" name="Genome Biol. Evol.">
        <title>The genome of the myxosporean Thelohanellus kitauei shows adaptations to nutrient acquisition within its fish host.</title>
        <authorList>
            <person name="Yang Y."/>
            <person name="Xiong J."/>
            <person name="Zhou Z."/>
            <person name="Huo F."/>
            <person name="Miao W."/>
            <person name="Ran C."/>
            <person name="Liu Y."/>
            <person name="Zhang J."/>
            <person name="Feng J."/>
            <person name="Wang M."/>
            <person name="Wang M."/>
            <person name="Wang L."/>
            <person name="Yao B."/>
        </authorList>
    </citation>
    <scope>NUCLEOTIDE SEQUENCE [LARGE SCALE GENOMIC DNA]</scope>
    <source>
        <strain evidence="2">Wuqing</strain>
    </source>
</reference>
<dbReference type="AlphaFoldDB" id="A0A0C2MFJ5"/>
<sequence>MEECFRLLPVINRYQHASFRSIRSRQGVFQYIAFYWVFTVCPFHILRHGQTDCNALCYFALTNEKLPGQCFSRKSVFLALLVRSVYDRKPPVYFEVNMSYKFSYKCRKAVVFLPSTVCLSSVSAVNFLFLTVKQPGLESNIVNMDDRYHDS</sequence>
<organism evidence="2 3">
    <name type="scientific">Thelohanellus kitauei</name>
    <name type="common">Myxosporean</name>
    <dbReference type="NCBI Taxonomy" id="669202"/>
    <lineage>
        <taxon>Eukaryota</taxon>
        <taxon>Metazoa</taxon>
        <taxon>Cnidaria</taxon>
        <taxon>Myxozoa</taxon>
        <taxon>Myxosporea</taxon>
        <taxon>Bivalvulida</taxon>
        <taxon>Platysporina</taxon>
        <taxon>Myxobolidae</taxon>
        <taxon>Thelohanellus</taxon>
    </lineage>
</organism>
<proteinExistence type="predicted"/>
<dbReference type="EMBL" id="JWZT01004773">
    <property type="protein sequence ID" value="KII63124.1"/>
    <property type="molecule type" value="Genomic_DNA"/>
</dbReference>